<dbReference type="AlphaFoldDB" id="A0A653E4R6"/>
<organism evidence="1">
    <name type="scientific">Pseudomonas marincola</name>
    <dbReference type="NCBI Taxonomy" id="437900"/>
    <lineage>
        <taxon>Bacteria</taxon>
        <taxon>Pseudomonadati</taxon>
        <taxon>Pseudomonadota</taxon>
        <taxon>Gammaproteobacteria</taxon>
        <taxon>Pseudomonadales</taxon>
        <taxon>Pseudomonadaceae</taxon>
        <taxon>Pseudomonas</taxon>
    </lineage>
</organism>
<proteinExistence type="predicted"/>
<protein>
    <submittedName>
        <fullName evidence="1">Uncharacterized protein</fullName>
    </submittedName>
</protein>
<accession>A0A653E4R6</accession>
<evidence type="ECO:0000313" key="1">
    <source>
        <dbReference type="EMBL" id="VEV97709.1"/>
    </source>
</evidence>
<sequence>MLIFSRVSARRLRMENDVAEKSLKESLTHNIS</sequence>
<gene>
    <name evidence="1" type="ORF">PMYSY11_2664</name>
</gene>
<dbReference type="EMBL" id="LR215729">
    <property type="protein sequence ID" value="VEV97709.1"/>
    <property type="molecule type" value="Genomic_DNA"/>
</dbReference>
<reference evidence="1" key="1">
    <citation type="submission" date="2019-02" db="EMBL/GenBank/DDBJ databases">
        <authorList>
            <consortium name="Genoscope - CEA"/>
            <person name="William W."/>
        </authorList>
    </citation>
    <scope>NUCLEOTIDE SEQUENCE [LARGE SCALE GENOMIC DNA]</scope>
    <source>
        <strain evidence="1">YSy11</strain>
    </source>
</reference>
<name>A0A653E4R6_9PSED</name>